<dbReference type="RefSeq" id="WP_170216419.1">
    <property type="nucleotide sequence ID" value="NZ_AP019700.1"/>
</dbReference>
<dbReference type="Proteomes" id="UP000278222">
    <property type="component" value="Unassembled WGS sequence"/>
</dbReference>
<evidence type="ECO:0000313" key="8">
    <source>
        <dbReference type="EMBL" id="ROQ00018.1"/>
    </source>
</evidence>
<evidence type="ECO:0000313" key="9">
    <source>
        <dbReference type="Proteomes" id="UP000278222"/>
    </source>
</evidence>
<keyword evidence="4 6" id="KW-1133">Transmembrane helix</keyword>
<evidence type="ECO:0000256" key="3">
    <source>
        <dbReference type="ARBA" id="ARBA00022692"/>
    </source>
</evidence>
<feature type="transmembrane region" description="Helical" evidence="6">
    <location>
        <begin position="12"/>
        <end position="33"/>
    </location>
</feature>
<gene>
    <name evidence="8" type="ORF">EDC65_1813</name>
</gene>
<dbReference type="InterPro" id="IPR037185">
    <property type="entry name" value="EmrE-like"/>
</dbReference>
<feature type="transmembrane region" description="Helical" evidence="6">
    <location>
        <begin position="279"/>
        <end position="297"/>
    </location>
</feature>
<dbReference type="GO" id="GO:0016020">
    <property type="term" value="C:membrane"/>
    <property type="evidence" value="ECO:0007669"/>
    <property type="project" value="UniProtKB-SubCell"/>
</dbReference>
<evidence type="ECO:0000256" key="5">
    <source>
        <dbReference type="ARBA" id="ARBA00023136"/>
    </source>
</evidence>
<keyword evidence="9" id="KW-1185">Reference proteome</keyword>
<dbReference type="AlphaFoldDB" id="A0A3N1M8L4"/>
<evidence type="ECO:0000256" key="4">
    <source>
        <dbReference type="ARBA" id="ARBA00022989"/>
    </source>
</evidence>
<sequence length="302" mass="31095">MSGFVEPPEARYWRGLGFLLVSSVGFGLAPTLARLAYDAGSTPETAILMRFTVATMVVTLLLRRLGRPLRLAAGDRRQAIGIGLLAGVLSYGYLSAIIHIPVSVAALVFFTFPAMVAGAAHILGQERLTLLRAAALVTAFAGIALVVGMDGGVAAGRRALDPLGLGLALMAALACATSILWTSRLLRRADPLVVNAHAVLTAAAAYLLLVAIQGGPAWPATALGWAGLGGASLVYAIGFTTLFLAVRLLGPVRVAALGNIEPVIAVGAAVAVLGETVTWQQGLGILVVLAALVTLQLRDPRP</sequence>
<protein>
    <submittedName>
        <fullName evidence="8">Threonine/homoserine efflux transporter RhtA</fullName>
    </submittedName>
</protein>
<accession>A0A3N1M8L4</accession>
<feature type="transmembrane region" description="Helical" evidence="6">
    <location>
        <begin position="193"/>
        <end position="212"/>
    </location>
</feature>
<feature type="transmembrane region" description="Helical" evidence="6">
    <location>
        <begin position="163"/>
        <end position="181"/>
    </location>
</feature>
<feature type="transmembrane region" description="Helical" evidence="6">
    <location>
        <begin position="78"/>
        <end position="98"/>
    </location>
</feature>
<evidence type="ECO:0000256" key="6">
    <source>
        <dbReference type="SAM" id="Phobius"/>
    </source>
</evidence>
<name>A0A3N1M8L4_9PROT</name>
<comment type="caution">
    <text evidence="8">The sequence shown here is derived from an EMBL/GenBank/DDBJ whole genome shotgun (WGS) entry which is preliminary data.</text>
</comment>
<organism evidence="8 9">
    <name type="scientific">Stella humosa</name>
    <dbReference type="NCBI Taxonomy" id="94"/>
    <lineage>
        <taxon>Bacteria</taxon>
        <taxon>Pseudomonadati</taxon>
        <taxon>Pseudomonadota</taxon>
        <taxon>Alphaproteobacteria</taxon>
        <taxon>Rhodospirillales</taxon>
        <taxon>Stellaceae</taxon>
        <taxon>Stella</taxon>
    </lineage>
</organism>
<dbReference type="PANTHER" id="PTHR32322">
    <property type="entry name" value="INNER MEMBRANE TRANSPORTER"/>
    <property type="match status" value="1"/>
</dbReference>
<feature type="transmembrane region" description="Helical" evidence="6">
    <location>
        <begin position="224"/>
        <end position="245"/>
    </location>
</feature>
<comment type="subcellular location">
    <subcellularLocation>
        <location evidence="1">Membrane</location>
        <topology evidence="1">Multi-pass membrane protein</topology>
    </subcellularLocation>
</comment>
<proteinExistence type="inferred from homology"/>
<dbReference type="SUPFAM" id="SSF103481">
    <property type="entry name" value="Multidrug resistance efflux transporter EmrE"/>
    <property type="match status" value="2"/>
</dbReference>
<feature type="domain" description="EamA" evidence="7">
    <location>
        <begin position="14"/>
        <end position="147"/>
    </location>
</feature>
<feature type="transmembrane region" description="Helical" evidence="6">
    <location>
        <begin position="252"/>
        <end position="273"/>
    </location>
</feature>
<evidence type="ECO:0000256" key="2">
    <source>
        <dbReference type="ARBA" id="ARBA00007362"/>
    </source>
</evidence>
<dbReference type="PANTHER" id="PTHR32322:SF2">
    <property type="entry name" value="EAMA DOMAIN-CONTAINING PROTEIN"/>
    <property type="match status" value="1"/>
</dbReference>
<feature type="domain" description="EamA" evidence="7">
    <location>
        <begin position="163"/>
        <end position="293"/>
    </location>
</feature>
<dbReference type="EMBL" id="RJKX01000013">
    <property type="protein sequence ID" value="ROQ00018.1"/>
    <property type="molecule type" value="Genomic_DNA"/>
</dbReference>
<feature type="transmembrane region" description="Helical" evidence="6">
    <location>
        <begin position="130"/>
        <end position="151"/>
    </location>
</feature>
<comment type="similarity">
    <text evidence="2">Belongs to the EamA transporter family.</text>
</comment>
<evidence type="ECO:0000259" key="7">
    <source>
        <dbReference type="Pfam" id="PF00892"/>
    </source>
</evidence>
<dbReference type="InterPro" id="IPR000620">
    <property type="entry name" value="EamA_dom"/>
</dbReference>
<dbReference type="Pfam" id="PF00892">
    <property type="entry name" value="EamA"/>
    <property type="match status" value="2"/>
</dbReference>
<evidence type="ECO:0000256" key="1">
    <source>
        <dbReference type="ARBA" id="ARBA00004141"/>
    </source>
</evidence>
<feature type="transmembrane region" description="Helical" evidence="6">
    <location>
        <begin position="45"/>
        <end position="66"/>
    </location>
</feature>
<keyword evidence="5 6" id="KW-0472">Membrane</keyword>
<reference evidence="8 9" key="1">
    <citation type="submission" date="2018-11" db="EMBL/GenBank/DDBJ databases">
        <title>Genomic Encyclopedia of Type Strains, Phase IV (KMG-IV): sequencing the most valuable type-strain genomes for metagenomic binning, comparative biology and taxonomic classification.</title>
        <authorList>
            <person name="Goeker M."/>
        </authorList>
    </citation>
    <scope>NUCLEOTIDE SEQUENCE [LARGE SCALE GENOMIC DNA]</scope>
    <source>
        <strain evidence="8 9">DSM 5900</strain>
    </source>
</reference>
<keyword evidence="3 6" id="KW-0812">Transmembrane</keyword>
<dbReference type="InterPro" id="IPR050638">
    <property type="entry name" value="AA-Vitamin_Transporters"/>
</dbReference>
<feature type="transmembrane region" description="Helical" evidence="6">
    <location>
        <begin position="104"/>
        <end position="123"/>
    </location>
</feature>